<keyword evidence="4 10" id="KW-0812">Transmembrane</keyword>
<dbReference type="Gene3D" id="3.40.50.300">
    <property type="entry name" value="P-loop containing nucleotide triphosphate hydrolases"/>
    <property type="match status" value="1"/>
</dbReference>
<keyword evidence="8 10" id="KW-0472">Membrane</keyword>
<feature type="region of interest" description="Disordered" evidence="9">
    <location>
        <begin position="447"/>
        <end position="466"/>
    </location>
</feature>
<comment type="subcellular location">
    <subcellularLocation>
        <location evidence="1">Cell membrane</location>
        <topology evidence="1">Multi-pass membrane protein</topology>
    </subcellularLocation>
</comment>
<dbReference type="CDD" id="cd05387">
    <property type="entry name" value="BY-kinase"/>
    <property type="match status" value="1"/>
</dbReference>
<keyword evidence="13" id="KW-1185">Reference proteome</keyword>
<feature type="transmembrane region" description="Helical" evidence="10">
    <location>
        <begin position="14"/>
        <end position="34"/>
    </location>
</feature>
<dbReference type="NCBIfam" id="TIGR01007">
    <property type="entry name" value="eps_fam"/>
    <property type="match status" value="1"/>
</dbReference>
<dbReference type="Proteomes" id="UP001499938">
    <property type="component" value="Unassembled WGS sequence"/>
</dbReference>
<evidence type="ECO:0000313" key="13">
    <source>
        <dbReference type="Proteomes" id="UP001499938"/>
    </source>
</evidence>
<reference evidence="12 13" key="1">
    <citation type="journal article" date="2019" name="Int. J. Syst. Evol. Microbiol.">
        <title>The Global Catalogue of Microorganisms (GCM) 10K type strain sequencing project: providing services to taxonomists for standard genome sequencing and annotation.</title>
        <authorList>
            <consortium name="The Broad Institute Genomics Platform"/>
            <consortium name="The Broad Institute Genome Sequencing Center for Infectious Disease"/>
            <person name="Wu L."/>
            <person name="Ma J."/>
        </authorList>
    </citation>
    <scope>NUCLEOTIDE SEQUENCE [LARGE SCALE GENOMIC DNA]</scope>
    <source>
        <strain evidence="12 13">JCM 15592</strain>
    </source>
</reference>
<evidence type="ECO:0000256" key="1">
    <source>
        <dbReference type="ARBA" id="ARBA00004651"/>
    </source>
</evidence>
<comment type="caution">
    <text evidence="12">The sequence shown here is derived from an EMBL/GenBank/DDBJ whole genome shotgun (WGS) entry which is preliminary data.</text>
</comment>
<dbReference type="EMBL" id="BAAAPO010000021">
    <property type="protein sequence ID" value="GAA1788609.1"/>
    <property type="molecule type" value="Genomic_DNA"/>
</dbReference>
<comment type="similarity">
    <text evidence="2">Belongs to the CpsC/CapA family.</text>
</comment>
<evidence type="ECO:0000256" key="3">
    <source>
        <dbReference type="ARBA" id="ARBA00022475"/>
    </source>
</evidence>
<dbReference type="SUPFAM" id="SSF52540">
    <property type="entry name" value="P-loop containing nucleoside triphosphate hydrolases"/>
    <property type="match status" value="1"/>
</dbReference>
<keyword evidence="6" id="KW-0067">ATP-binding</keyword>
<accession>A0ABN2LHV5</accession>
<dbReference type="PANTHER" id="PTHR32309">
    <property type="entry name" value="TYROSINE-PROTEIN KINASE"/>
    <property type="match status" value="1"/>
</dbReference>
<organism evidence="12 13">
    <name type="scientific">Nostocoides veronense</name>
    <dbReference type="NCBI Taxonomy" id="330836"/>
    <lineage>
        <taxon>Bacteria</taxon>
        <taxon>Bacillati</taxon>
        <taxon>Actinomycetota</taxon>
        <taxon>Actinomycetes</taxon>
        <taxon>Micrococcales</taxon>
        <taxon>Intrasporangiaceae</taxon>
        <taxon>Nostocoides</taxon>
    </lineage>
</organism>
<dbReference type="InterPro" id="IPR005702">
    <property type="entry name" value="Wzc-like_C"/>
</dbReference>
<dbReference type="Pfam" id="PF02706">
    <property type="entry name" value="Wzz"/>
    <property type="match status" value="1"/>
</dbReference>
<dbReference type="PANTHER" id="PTHR32309:SF13">
    <property type="entry name" value="FERRIC ENTEROBACTIN TRANSPORT PROTEIN FEPE"/>
    <property type="match status" value="1"/>
</dbReference>
<feature type="domain" description="Polysaccharide chain length determinant N-terminal" evidence="11">
    <location>
        <begin position="2"/>
        <end position="88"/>
    </location>
</feature>
<evidence type="ECO:0000256" key="4">
    <source>
        <dbReference type="ARBA" id="ARBA00022692"/>
    </source>
</evidence>
<keyword evidence="3" id="KW-1003">Cell membrane</keyword>
<evidence type="ECO:0000259" key="11">
    <source>
        <dbReference type="Pfam" id="PF02706"/>
    </source>
</evidence>
<dbReference type="InterPro" id="IPR003856">
    <property type="entry name" value="LPS_length_determ_N"/>
</dbReference>
<name>A0ABN2LHV5_9MICO</name>
<dbReference type="InterPro" id="IPR050445">
    <property type="entry name" value="Bact_polysacc_biosynth/exp"/>
</dbReference>
<dbReference type="InterPro" id="IPR027417">
    <property type="entry name" value="P-loop_NTPase"/>
</dbReference>
<sequence>MELQDYLRIVRKRWPIIAAALVTVLVIATLLTAFTTRTYQSSVQFFVSTAGSEDSGALLQGSTFTQQRVKSYSQLISTPKVLGPVIDNTGVDETSASLARRVTASVPADTVLIDVRVTGYSPSEAAAVAQAIGEEFPKTVDELEQVEGNKASPVKVTVVKPATESQMPVSPRPVRNLALAAVLGLLAGLGLAVLRDMLDTTIKSEDDVKEVTDKTILGGIPFDSTAQKSPLVLKSSSKSVRSEAFRGLRTNLQFVDATDHPKSLSVTSSVPGEGKTTTAANLAIALADAGSSVCLIEGDLRRPKLLEYLGMSGAVGLTDVLIQRADLDDVLQPFQRGLTVLGSGATPPNPSELLGSQAMRSLVQQLEERFDYVIIDSPPLLPVTDSAIIATIVDGAIVVVGAGVAHDAMLQRALASMETVNANVLGIVINRVPRNESNRYGYYRYDYSPDGTRTRKSTSRSPRSEADLELWQGDLASGATAVAPAELPDVNPSSPAAR</sequence>
<proteinExistence type="inferred from homology"/>
<evidence type="ECO:0000256" key="6">
    <source>
        <dbReference type="ARBA" id="ARBA00022840"/>
    </source>
</evidence>
<dbReference type="Pfam" id="PF10609">
    <property type="entry name" value="ParA"/>
    <property type="match status" value="1"/>
</dbReference>
<evidence type="ECO:0000256" key="7">
    <source>
        <dbReference type="ARBA" id="ARBA00022989"/>
    </source>
</evidence>
<gene>
    <name evidence="12" type="ORF">GCM10009811_11850</name>
</gene>
<evidence type="ECO:0000313" key="12">
    <source>
        <dbReference type="EMBL" id="GAA1788609.1"/>
    </source>
</evidence>
<keyword evidence="7 10" id="KW-1133">Transmembrane helix</keyword>
<protein>
    <submittedName>
        <fullName evidence="12">Polysaccharide biosynthesis tyrosine autokinase</fullName>
    </submittedName>
</protein>
<evidence type="ECO:0000256" key="10">
    <source>
        <dbReference type="SAM" id="Phobius"/>
    </source>
</evidence>
<keyword evidence="5" id="KW-0547">Nucleotide-binding</keyword>
<dbReference type="InterPro" id="IPR033756">
    <property type="entry name" value="YlxH/NBP35"/>
</dbReference>
<evidence type="ECO:0000256" key="5">
    <source>
        <dbReference type="ARBA" id="ARBA00022741"/>
    </source>
</evidence>
<evidence type="ECO:0000256" key="2">
    <source>
        <dbReference type="ARBA" id="ARBA00006683"/>
    </source>
</evidence>
<evidence type="ECO:0000256" key="9">
    <source>
        <dbReference type="SAM" id="MobiDB-lite"/>
    </source>
</evidence>
<evidence type="ECO:0000256" key="8">
    <source>
        <dbReference type="ARBA" id="ARBA00023136"/>
    </source>
</evidence>